<comment type="caution">
    <text evidence="2">The sequence shown here is derived from an EMBL/GenBank/DDBJ whole genome shotgun (WGS) entry which is preliminary data.</text>
</comment>
<organism evidence="2 3">
    <name type="scientific">Calditerrivibrio nitroreducens</name>
    <dbReference type="NCBI Taxonomy" id="477976"/>
    <lineage>
        <taxon>Bacteria</taxon>
        <taxon>Pseudomonadati</taxon>
        <taxon>Deferribacterota</taxon>
        <taxon>Deferribacteres</taxon>
        <taxon>Deferribacterales</taxon>
        <taxon>Calditerrivibrionaceae</taxon>
    </lineage>
</organism>
<keyword evidence="1" id="KW-0472">Membrane</keyword>
<keyword evidence="1" id="KW-0812">Transmembrane</keyword>
<gene>
    <name evidence="2" type="ORF">C0187_02930</name>
</gene>
<evidence type="ECO:0000256" key="1">
    <source>
        <dbReference type="SAM" id="Phobius"/>
    </source>
</evidence>
<feature type="transmembrane region" description="Helical" evidence="1">
    <location>
        <begin position="76"/>
        <end position="95"/>
    </location>
</feature>
<feature type="transmembrane region" description="Helical" evidence="1">
    <location>
        <begin position="20"/>
        <end position="38"/>
    </location>
</feature>
<evidence type="ECO:0000313" key="2">
    <source>
        <dbReference type="EMBL" id="PMP71919.1"/>
    </source>
</evidence>
<evidence type="ECO:0000313" key="3">
    <source>
        <dbReference type="Proteomes" id="UP000242881"/>
    </source>
</evidence>
<reference evidence="2 3" key="1">
    <citation type="submission" date="2018-01" db="EMBL/GenBank/DDBJ databases">
        <title>Metagenomic assembled genomes from two thermal pools in the Uzon Caldera, Kamchatka, Russia.</title>
        <authorList>
            <person name="Wilkins L."/>
            <person name="Ettinger C."/>
        </authorList>
    </citation>
    <scope>NUCLEOTIDE SEQUENCE [LARGE SCALE GENOMIC DNA]</scope>
    <source>
        <strain evidence="2">ZAV-05</strain>
    </source>
</reference>
<proteinExistence type="predicted"/>
<protein>
    <submittedName>
        <fullName evidence="2">Uncharacterized protein</fullName>
    </submittedName>
</protein>
<keyword evidence="1" id="KW-1133">Transmembrane helix</keyword>
<name>A0A2J6WNU1_9BACT</name>
<dbReference type="Proteomes" id="UP000242881">
    <property type="component" value="Unassembled WGS sequence"/>
</dbReference>
<sequence>MLRIATIVYVLITMAHYLRYGNMIYVLLFVLSGVAIFFRNKYLNFIVIFFLYVGLVEWVKTFYGIFIYRMMYHLPYFRLTVIFSAILVLNIWLIYKYIRQIWKRNYGDKS</sequence>
<dbReference type="EMBL" id="PNIN01000032">
    <property type="protein sequence ID" value="PMP71919.1"/>
    <property type="molecule type" value="Genomic_DNA"/>
</dbReference>
<accession>A0A2J6WNU1</accession>
<dbReference type="AlphaFoldDB" id="A0A2J6WNU1"/>
<feature type="transmembrane region" description="Helical" evidence="1">
    <location>
        <begin position="45"/>
        <end position="70"/>
    </location>
</feature>